<organism evidence="1 2">
    <name type="scientific">Dendrolimus kikuchii</name>
    <dbReference type="NCBI Taxonomy" id="765133"/>
    <lineage>
        <taxon>Eukaryota</taxon>
        <taxon>Metazoa</taxon>
        <taxon>Ecdysozoa</taxon>
        <taxon>Arthropoda</taxon>
        <taxon>Hexapoda</taxon>
        <taxon>Insecta</taxon>
        <taxon>Pterygota</taxon>
        <taxon>Neoptera</taxon>
        <taxon>Endopterygota</taxon>
        <taxon>Lepidoptera</taxon>
        <taxon>Glossata</taxon>
        <taxon>Ditrysia</taxon>
        <taxon>Bombycoidea</taxon>
        <taxon>Lasiocampidae</taxon>
        <taxon>Dendrolimus</taxon>
    </lineage>
</organism>
<sequence>MRRGLFFELLLLIDLYPTEDFHWVIATRLCTLFNFVVKSVSISEVKLQRMIFGSLGN</sequence>
<accession>A0ACC1D2Y7</accession>
<name>A0ACC1D2Y7_9NEOP</name>
<evidence type="ECO:0000313" key="1">
    <source>
        <dbReference type="EMBL" id="KAJ0177897.1"/>
    </source>
</evidence>
<dbReference type="Proteomes" id="UP000824533">
    <property type="component" value="Linkage Group LG11"/>
</dbReference>
<protein>
    <submittedName>
        <fullName evidence="1">Uncharacterized protein</fullName>
    </submittedName>
</protein>
<gene>
    <name evidence="1" type="ORF">K1T71_006770</name>
</gene>
<dbReference type="EMBL" id="CM034397">
    <property type="protein sequence ID" value="KAJ0177897.1"/>
    <property type="molecule type" value="Genomic_DNA"/>
</dbReference>
<keyword evidence="2" id="KW-1185">Reference proteome</keyword>
<evidence type="ECO:0000313" key="2">
    <source>
        <dbReference type="Proteomes" id="UP000824533"/>
    </source>
</evidence>
<proteinExistence type="predicted"/>
<reference evidence="1 2" key="1">
    <citation type="journal article" date="2021" name="Front. Genet.">
        <title>Chromosome-Level Genome Assembly Reveals Significant Gene Expansion in the Toll and IMD Signaling Pathways of Dendrolimus kikuchii.</title>
        <authorList>
            <person name="Zhou J."/>
            <person name="Wu P."/>
            <person name="Xiong Z."/>
            <person name="Liu N."/>
            <person name="Zhao N."/>
            <person name="Ji M."/>
            <person name="Qiu Y."/>
            <person name="Yang B."/>
        </authorList>
    </citation>
    <scope>NUCLEOTIDE SEQUENCE [LARGE SCALE GENOMIC DNA]</scope>
    <source>
        <strain evidence="1">Ann1</strain>
    </source>
</reference>
<comment type="caution">
    <text evidence="1">The sequence shown here is derived from an EMBL/GenBank/DDBJ whole genome shotgun (WGS) entry which is preliminary data.</text>
</comment>